<dbReference type="AlphaFoldDB" id="A0A650CKU8"/>
<dbReference type="PANTHER" id="PTHR42711:SF5">
    <property type="entry name" value="ABC TRANSPORTER ATP-BINDING PROTEIN NATA"/>
    <property type="match status" value="1"/>
</dbReference>
<dbReference type="RefSeq" id="WP_156015586.1">
    <property type="nucleotide sequence ID" value="NZ_AP031374.1"/>
</dbReference>
<keyword evidence="8" id="KW-1185">Reference proteome</keyword>
<reference evidence="6 9" key="2">
    <citation type="submission" date="2020-08" db="EMBL/GenBank/DDBJ databases">
        <title>Genomic Encyclopedia of Type Strains, Phase IV (KMG-IV): sequencing the most valuable type-strain genomes for metagenomic binning, comparative biology and taxonomic classification.</title>
        <authorList>
            <person name="Goeker M."/>
        </authorList>
    </citation>
    <scope>NUCLEOTIDE SEQUENCE [LARGE SCALE GENOMIC DNA]</scope>
    <source>
        <strain evidence="6 9">DSM 12421</strain>
    </source>
</reference>
<dbReference type="SUPFAM" id="SSF52540">
    <property type="entry name" value="P-loop containing nucleoside triphosphate hydrolases"/>
    <property type="match status" value="1"/>
</dbReference>
<dbReference type="InterPro" id="IPR003439">
    <property type="entry name" value="ABC_transporter-like_ATP-bd"/>
</dbReference>
<dbReference type="EMBL" id="CP045484">
    <property type="protein sequence ID" value="QGR18097.1"/>
    <property type="molecule type" value="Genomic_DNA"/>
</dbReference>
<keyword evidence="2" id="KW-0813">Transport</keyword>
<evidence type="ECO:0000313" key="9">
    <source>
        <dbReference type="Proteomes" id="UP000582213"/>
    </source>
</evidence>
<dbReference type="KEGG" id="soh:D1869_13535"/>
<evidence type="ECO:0000259" key="5">
    <source>
        <dbReference type="PROSITE" id="PS50893"/>
    </source>
</evidence>
<sequence>MHAIEVYNVYKSYNNKPVLRNITFTVPQSSITGFIGPNGSGKTTTIKILSGLIRKDKGVIRVLEEDPWDNPKLKRKVSVIFTKLPYPPNDTVEEYLSDLNSIFKGDLSKLIKEFNLSEHLKKKISQLSSGQAQKIQLIAALLKNPELIIADEPTANLDPQARLEFYELVRFMVKEYNVTFFISSHILSELEKVITHIVFINNGVITATGEINDIEAKISSNEILILVREKEKALKILAKYNPTLDGAYIKVKGNLREIVDLLDDGKIEILSIRKASLDDVFRKLSGV</sequence>
<dbReference type="OrthoDB" id="87732at2157"/>
<organism evidence="7 8">
    <name type="scientific">Sulfurisphaera ohwakuensis</name>
    <dbReference type="NCBI Taxonomy" id="69656"/>
    <lineage>
        <taxon>Archaea</taxon>
        <taxon>Thermoproteota</taxon>
        <taxon>Thermoprotei</taxon>
        <taxon>Sulfolobales</taxon>
        <taxon>Sulfolobaceae</taxon>
        <taxon>Sulfurisphaera</taxon>
    </lineage>
</organism>
<keyword evidence="4 7" id="KW-0067">ATP-binding</keyword>
<evidence type="ECO:0000313" key="8">
    <source>
        <dbReference type="Proteomes" id="UP000427373"/>
    </source>
</evidence>
<keyword evidence="3" id="KW-0547">Nucleotide-binding</keyword>
<protein>
    <submittedName>
        <fullName evidence="6">ABC-2 type transport system ATP-binding protein</fullName>
    </submittedName>
    <submittedName>
        <fullName evidence="7">ATP-binding cassette domain-containing protein</fullName>
    </submittedName>
</protein>
<comment type="similarity">
    <text evidence="1">Belongs to the ABC transporter superfamily.</text>
</comment>
<dbReference type="GO" id="GO:0016887">
    <property type="term" value="F:ATP hydrolysis activity"/>
    <property type="evidence" value="ECO:0007669"/>
    <property type="project" value="InterPro"/>
</dbReference>
<dbReference type="InterPro" id="IPR027417">
    <property type="entry name" value="P-loop_NTPase"/>
</dbReference>
<dbReference type="GeneID" id="95644221"/>
<dbReference type="EMBL" id="JACHFY010000042">
    <property type="protein sequence ID" value="MBB5255106.1"/>
    <property type="molecule type" value="Genomic_DNA"/>
</dbReference>
<evidence type="ECO:0000256" key="2">
    <source>
        <dbReference type="ARBA" id="ARBA00022448"/>
    </source>
</evidence>
<dbReference type="Pfam" id="PF00005">
    <property type="entry name" value="ABC_tran"/>
    <property type="match status" value="1"/>
</dbReference>
<evidence type="ECO:0000256" key="1">
    <source>
        <dbReference type="ARBA" id="ARBA00005417"/>
    </source>
</evidence>
<evidence type="ECO:0000256" key="3">
    <source>
        <dbReference type="ARBA" id="ARBA00022741"/>
    </source>
</evidence>
<dbReference type="InterPro" id="IPR003593">
    <property type="entry name" value="AAA+_ATPase"/>
</dbReference>
<dbReference type="GO" id="GO:0005524">
    <property type="term" value="F:ATP binding"/>
    <property type="evidence" value="ECO:0007669"/>
    <property type="project" value="UniProtKB-KW"/>
</dbReference>
<accession>A0A650CKU8</accession>
<reference evidence="7 8" key="1">
    <citation type="submission" date="2019-10" db="EMBL/GenBank/DDBJ databases">
        <title>Genome Sequences from Six Type Strain Members of the Archaeal Family Sulfolobaceae: Acidianus ambivalens, Acidianus infernus, Metallosphaera prunae, Stygiolobus azoricus, Sulfolobus metallicus, and Sulfurisphaera ohwakuensis.</title>
        <authorList>
            <person name="Counts J.A."/>
            <person name="Kelly R.M."/>
        </authorList>
    </citation>
    <scope>NUCLEOTIDE SEQUENCE [LARGE SCALE GENOMIC DNA]</scope>
    <source>
        <strain evidence="7 8">TA-1</strain>
    </source>
</reference>
<dbReference type="PROSITE" id="PS00211">
    <property type="entry name" value="ABC_TRANSPORTER_1"/>
    <property type="match status" value="1"/>
</dbReference>
<dbReference type="PANTHER" id="PTHR42711">
    <property type="entry name" value="ABC TRANSPORTER ATP-BINDING PROTEIN"/>
    <property type="match status" value="1"/>
</dbReference>
<dbReference type="Gene3D" id="3.40.50.300">
    <property type="entry name" value="P-loop containing nucleotide triphosphate hydrolases"/>
    <property type="match status" value="1"/>
</dbReference>
<evidence type="ECO:0000256" key="4">
    <source>
        <dbReference type="ARBA" id="ARBA00022840"/>
    </source>
</evidence>
<gene>
    <name evidence="7" type="ORF">D1869_13535</name>
    <name evidence="6" type="ORF">HNQ62_002881</name>
</gene>
<evidence type="ECO:0000313" key="7">
    <source>
        <dbReference type="EMBL" id="QGR18097.1"/>
    </source>
</evidence>
<feature type="domain" description="ABC transporter" evidence="5">
    <location>
        <begin position="4"/>
        <end position="227"/>
    </location>
</feature>
<dbReference type="Proteomes" id="UP000582213">
    <property type="component" value="Unassembled WGS sequence"/>
</dbReference>
<dbReference type="InterPro" id="IPR050763">
    <property type="entry name" value="ABC_transporter_ATP-binding"/>
</dbReference>
<proteinExistence type="inferred from homology"/>
<evidence type="ECO:0000313" key="6">
    <source>
        <dbReference type="EMBL" id="MBB5255106.1"/>
    </source>
</evidence>
<dbReference type="CDD" id="cd03230">
    <property type="entry name" value="ABC_DR_subfamily_A"/>
    <property type="match status" value="1"/>
</dbReference>
<dbReference type="InterPro" id="IPR017871">
    <property type="entry name" value="ABC_transporter-like_CS"/>
</dbReference>
<dbReference type="Proteomes" id="UP000427373">
    <property type="component" value="Chromosome"/>
</dbReference>
<name>A0A650CKU8_SULOH</name>
<dbReference type="PROSITE" id="PS50893">
    <property type="entry name" value="ABC_TRANSPORTER_2"/>
    <property type="match status" value="1"/>
</dbReference>
<dbReference type="SMART" id="SM00382">
    <property type="entry name" value="AAA"/>
    <property type="match status" value="1"/>
</dbReference>